<evidence type="ECO:0000259" key="5">
    <source>
        <dbReference type="PROSITE" id="PS50853"/>
    </source>
</evidence>
<dbReference type="PANTHER" id="PTHR13817">
    <property type="entry name" value="TITIN"/>
    <property type="match status" value="1"/>
</dbReference>
<dbReference type="Gene3D" id="2.60.40.10">
    <property type="entry name" value="Immunoglobulins"/>
    <property type="match status" value="4"/>
</dbReference>
<accession>A0A4Y9FMS7</accession>
<dbReference type="CDD" id="cd00063">
    <property type="entry name" value="FN3"/>
    <property type="match status" value="3"/>
</dbReference>
<evidence type="ECO:0000256" key="2">
    <source>
        <dbReference type="ARBA" id="ARBA00023295"/>
    </source>
</evidence>
<reference evidence="6 7" key="1">
    <citation type="submission" date="2019-03" db="EMBL/GenBank/DDBJ databases">
        <title>Diversity of the mouse oral microbiome.</title>
        <authorList>
            <person name="Joseph S."/>
            <person name="Aduse-Opoku J."/>
            <person name="Curtis M."/>
            <person name="Wade W."/>
            <person name="Hashim A."/>
        </authorList>
    </citation>
    <scope>NUCLEOTIDE SEQUENCE [LARGE SCALE GENOMIC DNA]</scope>
    <source>
        <strain evidence="6 7">P1012</strain>
    </source>
</reference>
<dbReference type="InterPro" id="IPR036116">
    <property type="entry name" value="FN3_sf"/>
</dbReference>
<dbReference type="GO" id="GO:0000272">
    <property type="term" value="P:polysaccharide catabolic process"/>
    <property type="evidence" value="ECO:0007669"/>
    <property type="project" value="UniProtKB-KW"/>
</dbReference>
<dbReference type="RefSeq" id="WP_135115530.1">
    <property type="nucleotide sequence ID" value="NZ_JADGLL010000058.1"/>
</dbReference>
<gene>
    <name evidence="6" type="ORF">E4U02_14500</name>
</gene>
<dbReference type="InterPro" id="IPR003961">
    <property type="entry name" value="FN3_dom"/>
</dbReference>
<keyword evidence="7" id="KW-1185">Reference proteome</keyword>
<feature type="region of interest" description="Disordered" evidence="4">
    <location>
        <begin position="1657"/>
        <end position="1689"/>
    </location>
</feature>
<sequence length="2067" mass="215704">MGAMAWLRVRPRTLVGASVVSIAALGIATMAVAYEGNPTTELDLHDGSVWITKAEAGLIGHFNAESQVLDGQLGAPTADYEVLQDGDTVLVHDSGDDTIGRIDTASVSMRDSVTVPDDAVVDYAAQTVAILDRAKGSLYVVPLAGLPSFAVGETKPTLDKLGEGAVVTVGRDGTVFAASAEKGTVHTIPVKPEGDVDKEAIVQQQVEGLDETAELSITSVGDKPALLDATAGVVHLPGQPAFALDEPEDARLALDAADGDAVLVATRTELLSIPLDGSEPAATPSGGLSGRPAEPVWLSGCAYSAWMDSGRFVRDCHGAGDLTSAIDEYKTEGELRFRVNRDVVMLNNVFSGAAWLASDVLQKVDNWDDLTPPKGEGVENPDPTTVEVPNPSPPDRGIENHAPKPNPDRFGARAGASTILPVLSGYGPEGAGADSDPDGDVLVVSLPDAPPAGTQIQAINDGTALQITLDEGTTTVPTFRYQVSDGRLGGVAESTVTIDVRPEDANEPPVQLRQLAVPVSADSSVTYNVLSEWIDPDGDDVYLEAVAAPEGDEVEFTADGRVTYRPTAGVQGLTEINVTVSDGRAAMTGTFSVEVRPPGPTPPLATADHLVVRPGQQGTVSPLANDLSSSEEPIELTQVAQVEDATIVPDLVDDTFTFQASRVGTYYVDYLVAAAGAPPAEGLVRVDVVEPTGESAPPVAVRDVALLPPGGDALVNVLGNDSDPAGGVLVVQGVEVDPASGIAVSVIGHETLRVADAGLSGEGGQVSIRYTISNGVDTATGEVMVLALPKETKAKPPVLNDDSAVVRVGDVVTIPVLENDYDPNDDEFALDPELVKDPEAGSAFVSGDMVRYRASDQPGTVHVTYAAEDSRGERGTAEIAIDVKPMDAENNNAPRPLDIEARTLDGAEATIEVPLDAIDPDGDSVELVGLASAAKQGVATPGATSIAYKAHAGAAGLDTFTYTVRDTQGAEATGTVRIGIAGKAAQNQAPFAVRDNLTMRPGRVVAAPVLENDSDPDGENVGLIQGDGGLILGEDPQVEAEVDGKYVIVTAPEEELETSLQYVVTDEQGARSLGVLQITVDEDAPPVPPRANDDRIRPEEIESGSATISVTANDVDPDGTKDVLVPQIVDPDAGVVVDPDGTATVEIRAERRLVEYTVTDEDDQVGRAFIHVPGEEDLRPAIKPEVEPARVQSGETIELPLETYVRTTDGAPVRITEAEKVSAAHSDGSSLVVDEYTLRYTSADRYSGTDAVTFEVTDGSGPDDPNGRTAMLSIPIMVTPADNEAPEMQGAAVTVGAGDPEPATIDLAGLATDIDQDPVSFEVAEQPEGITAEIVNDTTLRVTADAGLKGTVANVVILADDGQPNPNDPDPVTADIEVTVTASTRPLPVATDDTVAEWNAGQRLTVPVLENDVNPFDGEAPLEVVGAQLETGAPEDAEVTFDADSVSITPAGDFHGRLVVRYRIQDSTQDVDRVADARVTVTVRGEPDAPGVPSATNVQSREATLRWRPPADNGAAITEYRVTTVKGGTKSWTCPETTCTLTGLTNNVTYAFTVTAVNEVGESKPSPVSGDVRPDVRPNMPAAPQLPKFRDSGLLATWEAPKTEGSAITKYDLRIEPTPPNGIDTRTVAAGTTQLWWDGLLNGQAYSVSVRAHNLAPKPSDWSPASTRNTPAKPPAAPAAPAATRQSSVGATAGGVEVTWNAVTGEPAGGDEVDAYQVQILKGGAQYGELHSTSATRFVVTLPTDRAEYTFRVMAKNKAGWSGWSEPSASLRQFTSPGAPGTPTVTEGDRQIQASWAPATAEGVDASEIRYQYSVNGGAWQEAAGTSATIVGLQNGAEYRVAARAYAVADGTQSAPGPASAQSAAASPYGPPHAPSANAVLSQNGTHVTCSWDASGSANGRPVAVQARFFDGAGWQDVPVSGSRTCADGYNKTGQVEVRATANPGGTASAISPQVRTVDEPKPATAQTLQGADNGAKHARECRYDNCEFVGVKVQNFPEGNYRLECHTGTKSNPGGQFGGTETHHLSSNDTAWMNCFYDANLPQKNVVIHIVGWGYADHAVWRNGCC</sequence>
<keyword evidence="3" id="KW-0624">Polysaccharide degradation</keyword>
<comment type="caution">
    <text evidence="6">The sequence shown here is derived from an EMBL/GenBank/DDBJ whole genome shotgun (WGS) entry which is preliminary data.</text>
</comment>
<evidence type="ECO:0000256" key="3">
    <source>
        <dbReference type="ARBA" id="ARBA00023326"/>
    </source>
</evidence>
<dbReference type="SUPFAM" id="SSF63829">
    <property type="entry name" value="Calcium-dependent phosphotriesterase"/>
    <property type="match status" value="1"/>
</dbReference>
<evidence type="ECO:0000256" key="4">
    <source>
        <dbReference type="SAM" id="MobiDB-lite"/>
    </source>
</evidence>
<name>A0A4Y9FMS7_9MICO</name>
<proteinExistence type="predicted"/>
<feature type="region of interest" description="Disordered" evidence="4">
    <location>
        <begin position="367"/>
        <end position="413"/>
    </location>
</feature>
<dbReference type="InterPro" id="IPR050964">
    <property type="entry name" value="Striated_Muscle_Regulatory"/>
</dbReference>
<dbReference type="GO" id="GO:0016798">
    <property type="term" value="F:hydrolase activity, acting on glycosyl bonds"/>
    <property type="evidence" value="ECO:0007669"/>
    <property type="project" value="UniProtKB-KW"/>
</dbReference>
<dbReference type="SMART" id="SM00060">
    <property type="entry name" value="FN3"/>
    <property type="match status" value="4"/>
</dbReference>
<dbReference type="Pfam" id="PF17963">
    <property type="entry name" value="Big_9"/>
    <property type="match status" value="8"/>
</dbReference>
<organism evidence="6 7">
    <name type="scientific">Microbacterium paludicola</name>
    <dbReference type="NCBI Taxonomy" id="300019"/>
    <lineage>
        <taxon>Bacteria</taxon>
        <taxon>Bacillati</taxon>
        <taxon>Actinomycetota</taxon>
        <taxon>Actinomycetes</taxon>
        <taxon>Micrococcales</taxon>
        <taxon>Microbacteriaceae</taxon>
        <taxon>Microbacterium</taxon>
    </lineage>
</organism>
<feature type="domain" description="Fibronectin type-III" evidence="5">
    <location>
        <begin position="1677"/>
        <end position="1778"/>
    </location>
</feature>
<protein>
    <submittedName>
        <fullName evidence="6">Fibronectin type III domain-containing protein</fullName>
    </submittedName>
</protein>
<dbReference type="EMBL" id="SPQB01000058">
    <property type="protein sequence ID" value="TFU30535.1"/>
    <property type="molecule type" value="Genomic_DNA"/>
</dbReference>
<feature type="compositionally biased region" description="Basic and acidic residues" evidence="4">
    <location>
        <begin position="396"/>
        <end position="411"/>
    </location>
</feature>
<dbReference type="InterPro" id="IPR013783">
    <property type="entry name" value="Ig-like_fold"/>
</dbReference>
<keyword evidence="3" id="KW-0119">Carbohydrate metabolism</keyword>
<dbReference type="SUPFAM" id="SSF49265">
    <property type="entry name" value="Fibronectin type III"/>
    <property type="match status" value="4"/>
</dbReference>
<feature type="compositionally biased region" description="Low complexity" evidence="4">
    <location>
        <begin position="1851"/>
        <end position="1868"/>
    </location>
</feature>
<keyword evidence="1" id="KW-0677">Repeat</keyword>
<evidence type="ECO:0000256" key="1">
    <source>
        <dbReference type="ARBA" id="ARBA00022737"/>
    </source>
</evidence>
<dbReference type="Proteomes" id="UP000298358">
    <property type="component" value="Unassembled WGS sequence"/>
</dbReference>
<feature type="domain" description="Fibronectin type-III" evidence="5">
    <location>
        <begin position="1489"/>
        <end position="1579"/>
    </location>
</feature>
<dbReference type="Gene3D" id="2.60.40.3440">
    <property type="match status" value="1"/>
</dbReference>
<evidence type="ECO:0000313" key="7">
    <source>
        <dbReference type="Proteomes" id="UP000298358"/>
    </source>
</evidence>
<keyword evidence="2" id="KW-0326">Glycosidase</keyword>
<dbReference type="NCBIfam" id="NF012211">
    <property type="entry name" value="tand_rpt_95"/>
    <property type="match status" value="1"/>
</dbReference>
<dbReference type="PANTHER" id="PTHR13817:SF73">
    <property type="entry name" value="FIBRONECTIN TYPE-III DOMAIN-CONTAINING PROTEIN"/>
    <property type="match status" value="1"/>
</dbReference>
<dbReference type="OrthoDB" id="5241356at2"/>
<feature type="domain" description="Fibronectin type-III" evidence="5">
    <location>
        <begin position="1580"/>
        <end position="1673"/>
    </location>
</feature>
<evidence type="ECO:0000313" key="6">
    <source>
        <dbReference type="EMBL" id="TFU30535.1"/>
    </source>
</evidence>
<dbReference type="Pfam" id="PF00041">
    <property type="entry name" value="fn3"/>
    <property type="match status" value="2"/>
</dbReference>
<feature type="region of interest" description="Disordered" evidence="4">
    <location>
        <begin position="1851"/>
        <end position="1879"/>
    </location>
</feature>
<dbReference type="PROSITE" id="PS50853">
    <property type="entry name" value="FN3"/>
    <property type="match status" value="3"/>
</dbReference>
<keyword evidence="2" id="KW-0378">Hydrolase</keyword>
<feature type="region of interest" description="Disordered" evidence="4">
    <location>
        <begin position="1562"/>
        <end position="1587"/>
    </location>
</feature>